<dbReference type="GO" id="GO:0006167">
    <property type="term" value="P:AMP biosynthetic process"/>
    <property type="evidence" value="ECO:0007669"/>
    <property type="project" value="TreeGrafter"/>
</dbReference>
<keyword evidence="6" id="KW-0472">Membrane</keyword>
<reference evidence="8" key="1">
    <citation type="submission" date="2023-07" db="EMBL/GenBank/DDBJ databases">
        <authorList>
            <consortium name="CYATHOMIX"/>
        </authorList>
    </citation>
    <scope>NUCLEOTIDE SEQUENCE</scope>
    <source>
        <strain evidence="8">N/A</strain>
    </source>
</reference>
<proteinExistence type="inferred from homology"/>
<keyword evidence="3" id="KW-0547">Nucleotide-binding</keyword>
<dbReference type="Proteomes" id="UP001176961">
    <property type="component" value="Unassembled WGS sequence"/>
</dbReference>
<dbReference type="GO" id="GO:0004081">
    <property type="term" value="F:bis(5'-nucleosyl)-tetraphosphatase (asymmetrical) activity"/>
    <property type="evidence" value="ECO:0007669"/>
    <property type="project" value="TreeGrafter"/>
</dbReference>
<evidence type="ECO:0000256" key="4">
    <source>
        <dbReference type="ARBA" id="ARBA00022801"/>
    </source>
</evidence>
<dbReference type="InterPro" id="IPR051325">
    <property type="entry name" value="Nudix_hydrolase_domain"/>
</dbReference>
<evidence type="ECO:0000313" key="8">
    <source>
        <dbReference type="EMBL" id="CAJ0601254.1"/>
    </source>
</evidence>
<dbReference type="InterPro" id="IPR003565">
    <property type="entry name" value="Tetra_PHTase"/>
</dbReference>
<keyword evidence="6" id="KW-0812">Transmembrane</keyword>
<dbReference type="InterPro" id="IPR000086">
    <property type="entry name" value="NUDIX_hydrolase_dom"/>
</dbReference>
<evidence type="ECO:0000256" key="5">
    <source>
        <dbReference type="ARBA" id="ARBA00032644"/>
    </source>
</evidence>
<dbReference type="PANTHER" id="PTHR21340:SF0">
    <property type="entry name" value="BIS(5'-NUCLEOSYL)-TETRAPHOSPHATASE [ASYMMETRICAL]"/>
    <property type="match status" value="1"/>
</dbReference>
<dbReference type="Pfam" id="PF00293">
    <property type="entry name" value="NUDIX"/>
    <property type="match status" value="1"/>
</dbReference>
<dbReference type="EMBL" id="CATQJL010000305">
    <property type="protein sequence ID" value="CAJ0601254.1"/>
    <property type="molecule type" value="Genomic_DNA"/>
</dbReference>
<evidence type="ECO:0000259" key="7">
    <source>
        <dbReference type="PROSITE" id="PS51462"/>
    </source>
</evidence>
<dbReference type="PROSITE" id="PS00893">
    <property type="entry name" value="NUDIX_BOX"/>
    <property type="match status" value="1"/>
</dbReference>
<dbReference type="GO" id="GO:0006754">
    <property type="term" value="P:ATP biosynthetic process"/>
    <property type="evidence" value="ECO:0007669"/>
    <property type="project" value="TreeGrafter"/>
</dbReference>
<evidence type="ECO:0000313" key="9">
    <source>
        <dbReference type="Proteomes" id="UP001176961"/>
    </source>
</evidence>
<dbReference type="PRINTS" id="PR01405">
    <property type="entry name" value="TETRPHPHTASE"/>
</dbReference>
<dbReference type="PROSITE" id="PS51462">
    <property type="entry name" value="NUDIX"/>
    <property type="match status" value="1"/>
</dbReference>
<evidence type="ECO:0000256" key="2">
    <source>
        <dbReference type="ARBA" id="ARBA00018911"/>
    </source>
</evidence>
<keyword evidence="4" id="KW-0378">Hydrolase</keyword>
<feature type="domain" description="Nudix hydrolase" evidence="7">
    <location>
        <begin position="3"/>
        <end position="134"/>
    </location>
</feature>
<keyword evidence="9" id="KW-1185">Reference proteome</keyword>
<protein>
    <recommendedName>
        <fullName evidence="2">Bis(5'-nucleosyl)-tetraphosphatase [asymmetrical]</fullName>
    </recommendedName>
    <alternativeName>
        <fullName evidence="5">Diadenosine 5',5'''-P1,P4-tetraphosphate asymmetrical hydrolase</fullName>
    </alternativeName>
</protein>
<accession>A0AA36GZL2</accession>
<dbReference type="PANTHER" id="PTHR21340">
    <property type="entry name" value="DIADENOSINE 5,5-P1,P4-TETRAPHOSPHATE PYROPHOSPHOHYDROLASE MUTT"/>
    <property type="match status" value="1"/>
</dbReference>
<organism evidence="8 9">
    <name type="scientific">Cylicocyclus nassatus</name>
    <name type="common">Nematode worm</name>
    <dbReference type="NCBI Taxonomy" id="53992"/>
    <lineage>
        <taxon>Eukaryota</taxon>
        <taxon>Metazoa</taxon>
        <taxon>Ecdysozoa</taxon>
        <taxon>Nematoda</taxon>
        <taxon>Chromadorea</taxon>
        <taxon>Rhabditida</taxon>
        <taxon>Rhabditina</taxon>
        <taxon>Rhabditomorpha</taxon>
        <taxon>Strongyloidea</taxon>
        <taxon>Strongylidae</taxon>
        <taxon>Cylicocyclus</taxon>
    </lineage>
</organism>
<evidence type="ECO:0000256" key="1">
    <source>
        <dbReference type="ARBA" id="ARBA00005582"/>
    </source>
</evidence>
<dbReference type="Gene3D" id="3.90.79.10">
    <property type="entry name" value="Nucleoside Triphosphate Pyrophosphohydrolase"/>
    <property type="match status" value="1"/>
</dbReference>
<dbReference type="SUPFAM" id="SSF55811">
    <property type="entry name" value="Nudix"/>
    <property type="match status" value="1"/>
</dbReference>
<keyword evidence="6" id="KW-1133">Transmembrane helix</keyword>
<dbReference type="GO" id="GO:0000166">
    <property type="term" value="F:nucleotide binding"/>
    <property type="evidence" value="ECO:0007669"/>
    <property type="project" value="UniProtKB-KW"/>
</dbReference>
<evidence type="ECO:0000256" key="6">
    <source>
        <dbReference type="SAM" id="Phobius"/>
    </source>
</evidence>
<comment type="caution">
    <text evidence="8">The sequence shown here is derived from an EMBL/GenBank/DDBJ whole genome shotgun (WGS) entry which is preliminary data.</text>
</comment>
<dbReference type="AlphaFoldDB" id="A0AA36GZL2"/>
<name>A0AA36GZL2_CYLNA</name>
<dbReference type="InterPro" id="IPR020084">
    <property type="entry name" value="NUDIX_hydrolase_CS"/>
</dbReference>
<feature type="transmembrane region" description="Helical" evidence="6">
    <location>
        <begin position="285"/>
        <end position="304"/>
    </location>
</feature>
<dbReference type="CDD" id="cd03428">
    <property type="entry name" value="NUDIX_Ap4A_Nudt2"/>
    <property type="match status" value="1"/>
</dbReference>
<sequence>MSNVVRAAGLVVFRRISDKIEFLLLQASYPPYHWTPPKGHVDPGEDEWVAALRETNEEAGLVQDQLKIYEDCHETLRYDVKGKPKTVKYWLALLKNPLDVKLSHEHQMWKWAELEEAVKIADYAEMGALLRKFHEDPANLVKITRCSWKGNILDVKRFNLGTIRTQQSSEFSGLMQYLFVPSFIFLLFRATHGIKCYSGLKYVVGQDEYQDSEECNPILGIGNSYCYTFREQYSLNEIVKMGCSNVICNAFRNTCMKTDFAGMTGTICCCNDRHYCNSSSRKTRLVPFIVPLLLFFGVFVQIMISDI</sequence>
<comment type="similarity">
    <text evidence="1">Belongs to the Nudix hydrolase family.</text>
</comment>
<gene>
    <name evidence="8" type="ORF">CYNAS_LOCUS13237</name>
</gene>
<evidence type="ECO:0000256" key="3">
    <source>
        <dbReference type="ARBA" id="ARBA00022741"/>
    </source>
</evidence>
<dbReference type="InterPro" id="IPR015797">
    <property type="entry name" value="NUDIX_hydrolase-like_dom_sf"/>
</dbReference>